<comment type="caution">
    <text evidence="8">The sequence shown here is derived from an EMBL/GenBank/DDBJ whole genome shotgun (WGS) entry which is preliminary data.</text>
</comment>
<feature type="domain" description="EamA" evidence="7">
    <location>
        <begin position="3"/>
        <end position="137"/>
    </location>
</feature>
<accession>A0A5M4FJH7</accession>
<evidence type="ECO:0000313" key="9">
    <source>
        <dbReference type="Proteomes" id="UP000380867"/>
    </source>
</evidence>
<dbReference type="EMBL" id="SDPQ02000001">
    <property type="protein sequence ID" value="KAA1400118.1"/>
    <property type="molecule type" value="Genomic_DNA"/>
</dbReference>
<evidence type="ECO:0000259" key="7">
    <source>
        <dbReference type="Pfam" id="PF00892"/>
    </source>
</evidence>
<dbReference type="AlphaFoldDB" id="A0A5M4FJH7"/>
<feature type="transmembrane region" description="Helical" evidence="6">
    <location>
        <begin position="30"/>
        <end position="52"/>
    </location>
</feature>
<dbReference type="InterPro" id="IPR050638">
    <property type="entry name" value="AA-Vitamin_Transporters"/>
</dbReference>
<evidence type="ECO:0000256" key="6">
    <source>
        <dbReference type="SAM" id="Phobius"/>
    </source>
</evidence>
<proteinExistence type="inferred from homology"/>
<dbReference type="OrthoDB" id="3577499at2"/>
<name>A0A5M4FJH7_9ACTN</name>
<comment type="subcellular location">
    <subcellularLocation>
        <location evidence="1">Membrane</location>
        <topology evidence="1">Multi-pass membrane protein</topology>
    </subcellularLocation>
</comment>
<feature type="domain" description="EamA" evidence="7">
    <location>
        <begin position="151"/>
        <end position="284"/>
    </location>
</feature>
<organism evidence="8 9">
    <name type="scientific">Aeromicrobium ginsengisoli</name>
    <dbReference type="NCBI Taxonomy" id="363867"/>
    <lineage>
        <taxon>Bacteria</taxon>
        <taxon>Bacillati</taxon>
        <taxon>Actinomycetota</taxon>
        <taxon>Actinomycetes</taxon>
        <taxon>Propionibacteriales</taxon>
        <taxon>Nocardioidaceae</taxon>
        <taxon>Aeromicrobium</taxon>
    </lineage>
</organism>
<dbReference type="Pfam" id="PF00892">
    <property type="entry name" value="EamA"/>
    <property type="match status" value="2"/>
</dbReference>
<evidence type="ECO:0000256" key="5">
    <source>
        <dbReference type="ARBA" id="ARBA00023136"/>
    </source>
</evidence>
<feature type="transmembrane region" description="Helical" evidence="6">
    <location>
        <begin position="268"/>
        <end position="286"/>
    </location>
</feature>
<reference evidence="8" key="1">
    <citation type="submission" date="2019-09" db="EMBL/GenBank/DDBJ databases">
        <authorList>
            <person name="Li J."/>
        </authorList>
    </citation>
    <scope>NUCLEOTIDE SEQUENCE [LARGE SCALE GENOMIC DNA]</scope>
    <source>
        <strain evidence="8">JCM 14732</strain>
    </source>
</reference>
<keyword evidence="5 6" id="KW-0472">Membrane</keyword>
<evidence type="ECO:0000256" key="3">
    <source>
        <dbReference type="ARBA" id="ARBA00022692"/>
    </source>
</evidence>
<feature type="transmembrane region" description="Helical" evidence="6">
    <location>
        <begin position="180"/>
        <end position="200"/>
    </location>
</feature>
<evidence type="ECO:0000313" key="8">
    <source>
        <dbReference type="EMBL" id="KAA1400118.1"/>
    </source>
</evidence>
<dbReference type="PANTHER" id="PTHR32322">
    <property type="entry name" value="INNER MEMBRANE TRANSPORTER"/>
    <property type="match status" value="1"/>
</dbReference>
<dbReference type="GO" id="GO:0016020">
    <property type="term" value="C:membrane"/>
    <property type="evidence" value="ECO:0007669"/>
    <property type="project" value="UniProtKB-SubCell"/>
</dbReference>
<sequence>MRPVLLVIAAAICFGTTGTAQVYGPDAASTTAVGLTRIVAGGGLLAAFAWWVGRRSPASPRVRLSPGVVLLGGVAVLVYQPTFFAGTRLNGVAVGTVVALGAAPALTGLLEWLVTRRLPSTPWFIATGCAVVGVVLLGGLLDEADAGISLRGIAGSLGAALSYAVYALAAKRLLDDGAGATTAIGSIFGTAALMGAPFLLLVDLSWLGSASGLAMVAWLAAATVALAYVLFAIGLRSLRASTVSTLTLVEPMTACLLGIVLLDERLSTAGWIGLGVLLGGVVLLAVPSRRAVAVPV</sequence>
<protein>
    <submittedName>
        <fullName evidence="8">EamA family transporter</fullName>
    </submittedName>
</protein>
<dbReference type="InterPro" id="IPR037185">
    <property type="entry name" value="EmrE-like"/>
</dbReference>
<feature type="transmembrane region" description="Helical" evidence="6">
    <location>
        <begin position="92"/>
        <end position="114"/>
    </location>
</feature>
<evidence type="ECO:0000256" key="4">
    <source>
        <dbReference type="ARBA" id="ARBA00022989"/>
    </source>
</evidence>
<keyword evidence="3 6" id="KW-0812">Transmembrane</keyword>
<gene>
    <name evidence="8" type="ORF">ESP70_005105</name>
</gene>
<dbReference type="InterPro" id="IPR000620">
    <property type="entry name" value="EamA_dom"/>
</dbReference>
<dbReference type="RefSeq" id="WP_149688220.1">
    <property type="nucleotide sequence ID" value="NZ_SDPQ02000001.1"/>
</dbReference>
<dbReference type="PANTHER" id="PTHR32322:SF2">
    <property type="entry name" value="EAMA DOMAIN-CONTAINING PROTEIN"/>
    <property type="match status" value="1"/>
</dbReference>
<feature type="transmembrane region" description="Helical" evidence="6">
    <location>
        <begin position="147"/>
        <end position="168"/>
    </location>
</feature>
<dbReference type="SUPFAM" id="SSF103481">
    <property type="entry name" value="Multidrug resistance efflux transporter EmrE"/>
    <property type="match status" value="2"/>
</dbReference>
<dbReference type="Proteomes" id="UP000380867">
    <property type="component" value="Unassembled WGS sequence"/>
</dbReference>
<keyword evidence="4 6" id="KW-1133">Transmembrane helix</keyword>
<comment type="similarity">
    <text evidence="2">Belongs to the EamA transporter family.</text>
</comment>
<keyword evidence="9" id="KW-1185">Reference proteome</keyword>
<feature type="transmembrane region" description="Helical" evidence="6">
    <location>
        <begin position="64"/>
        <end position="86"/>
    </location>
</feature>
<feature type="transmembrane region" description="Helical" evidence="6">
    <location>
        <begin position="121"/>
        <end position="141"/>
    </location>
</feature>
<feature type="transmembrane region" description="Helical" evidence="6">
    <location>
        <begin position="243"/>
        <end position="262"/>
    </location>
</feature>
<feature type="transmembrane region" description="Helical" evidence="6">
    <location>
        <begin position="206"/>
        <end position="231"/>
    </location>
</feature>
<evidence type="ECO:0000256" key="1">
    <source>
        <dbReference type="ARBA" id="ARBA00004141"/>
    </source>
</evidence>
<dbReference type="Gene3D" id="1.10.3730.20">
    <property type="match status" value="1"/>
</dbReference>
<evidence type="ECO:0000256" key="2">
    <source>
        <dbReference type="ARBA" id="ARBA00007362"/>
    </source>
</evidence>